<comment type="caution">
    <text evidence="2">The sequence shown here is derived from an EMBL/GenBank/DDBJ whole genome shotgun (WGS) entry which is preliminary data.</text>
</comment>
<name>A0AAV6V1C6_9ARAC</name>
<reference evidence="2 3" key="1">
    <citation type="journal article" date="2022" name="Nat. Ecol. Evol.">
        <title>A masculinizing supergene underlies an exaggerated male reproductive morph in a spider.</title>
        <authorList>
            <person name="Hendrickx F."/>
            <person name="De Corte Z."/>
            <person name="Sonet G."/>
            <person name="Van Belleghem S.M."/>
            <person name="Kostlbacher S."/>
            <person name="Vangestel C."/>
        </authorList>
    </citation>
    <scope>NUCLEOTIDE SEQUENCE [LARGE SCALE GENOMIC DNA]</scope>
    <source>
        <strain evidence="2">W744_W776</strain>
    </source>
</reference>
<dbReference type="Proteomes" id="UP000827092">
    <property type="component" value="Unassembled WGS sequence"/>
</dbReference>
<dbReference type="EMBL" id="JAFNEN010000186">
    <property type="protein sequence ID" value="KAG8190349.1"/>
    <property type="molecule type" value="Genomic_DNA"/>
</dbReference>
<feature type="compositionally biased region" description="Basic and acidic residues" evidence="1">
    <location>
        <begin position="58"/>
        <end position="69"/>
    </location>
</feature>
<proteinExistence type="predicted"/>
<gene>
    <name evidence="2" type="ORF">JTE90_014453</name>
</gene>
<evidence type="ECO:0000313" key="3">
    <source>
        <dbReference type="Proteomes" id="UP000827092"/>
    </source>
</evidence>
<feature type="compositionally biased region" description="Polar residues" evidence="1">
    <location>
        <begin position="1"/>
        <end position="39"/>
    </location>
</feature>
<evidence type="ECO:0000313" key="2">
    <source>
        <dbReference type="EMBL" id="KAG8190349.1"/>
    </source>
</evidence>
<feature type="compositionally biased region" description="Pro residues" evidence="1">
    <location>
        <begin position="74"/>
        <end position="86"/>
    </location>
</feature>
<keyword evidence="3" id="KW-1185">Reference proteome</keyword>
<sequence>MTNNGYQTYSSASKLYTPTPTPRLSQTQSQSSRPISPSACNGRFSARQTTQQIGNDNGGRERGRIEGGGEFHPPQTPPTPSNPPLL</sequence>
<dbReference type="AlphaFoldDB" id="A0AAV6V1C6"/>
<accession>A0AAV6V1C6</accession>
<evidence type="ECO:0000256" key="1">
    <source>
        <dbReference type="SAM" id="MobiDB-lite"/>
    </source>
</evidence>
<protein>
    <submittedName>
        <fullName evidence="2">Uncharacterized protein</fullName>
    </submittedName>
</protein>
<feature type="region of interest" description="Disordered" evidence="1">
    <location>
        <begin position="1"/>
        <end position="86"/>
    </location>
</feature>
<feature type="compositionally biased region" description="Polar residues" evidence="1">
    <location>
        <begin position="46"/>
        <end position="55"/>
    </location>
</feature>
<organism evidence="2 3">
    <name type="scientific">Oedothorax gibbosus</name>
    <dbReference type="NCBI Taxonomy" id="931172"/>
    <lineage>
        <taxon>Eukaryota</taxon>
        <taxon>Metazoa</taxon>
        <taxon>Ecdysozoa</taxon>
        <taxon>Arthropoda</taxon>
        <taxon>Chelicerata</taxon>
        <taxon>Arachnida</taxon>
        <taxon>Araneae</taxon>
        <taxon>Araneomorphae</taxon>
        <taxon>Entelegynae</taxon>
        <taxon>Araneoidea</taxon>
        <taxon>Linyphiidae</taxon>
        <taxon>Erigoninae</taxon>
        <taxon>Oedothorax</taxon>
    </lineage>
</organism>